<dbReference type="PANTHER" id="PTHR11552">
    <property type="entry name" value="GLUCOSE-METHANOL-CHOLINE GMC OXIDOREDUCTASE"/>
    <property type="match status" value="1"/>
</dbReference>
<dbReference type="PIRSF" id="PIRSF000137">
    <property type="entry name" value="Alcohol_oxidase"/>
    <property type="match status" value="1"/>
</dbReference>
<evidence type="ECO:0000256" key="5">
    <source>
        <dbReference type="SAM" id="SignalP"/>
    </source>
</evidence>
<evidence type="ECO:0000256" key="3">
    <source>
        <dbReference type="PIRSR" id="PIRSR000137-1"/>
    </source>
</evidence>
<dbReference type="Pfam" id="PF05199">
    <property type="entry name" value="GMC_oxred_C"/>
    <property type="match status" value="1"/>
</dbReference>
<comment type="caution">
    <text evidence="7">The sequence shown here is derived from an EMBL/GenBank/DDBJ whole genome shotgun (WGS) entry which is preliminary data.</text>
</comment>
<keyword evidence="8" id="KW-1185">Reference proteome</keyword>
<feature type="signal peptide" evidence="5">
    <location>
        <begin position="1"/>
        <end position="19"/>
    </location>
</feature>
<dbReference type="OrthoDB" id="269227at2759"/>
<dbReference type="Gene3D" id="3.30.560.10">
    <property type="entry name" value="Glucose Oxidase, domain 3"/>
    <property type="match status" value="1"/>
</dbReference>
<dbReference type="EMBL" id="PDLM01000013">
    <property type="protein sequence ID" value="RDW63691.1"/>
    <property type="molecule type" value="Genomic_DNA"/>
</dbReference>
<feature type="chain" id="PRO_5017618612" evidence="5">
    <location>
        <begin position="20"/>
        <end position="611"/>
    </location>
</feature>
<organism evidence="7 8">
    <name type="scientific">Coleophoma cylindrospora</name>
    <dbReference type="NCBI Taxonomy" id="1849047"/>
    <lineage>
        <taxon>Eukaryota</taxon>
        <taxon>Fungi</taxon>
        <taxon>Dikarya</taxon>
        <taxon>Ascomycota</taxon>
        <taxon>Pezizomycotina</taxon>
        <taxon>Leotiomycetes</taxon>
        <taxon>Helotiales</taxon>
        <taxon>Dermateaceae</taxon>
        <taxon>Coleophoma</taxon>
    </lineage>
</organism>
<keyword evidence="4" id="KW-0274">FAD</keyword>
<protein>
    <submittedName>
        <fullName evidence="7">Alcohol oxidase-1</fullName>
    </submittedName>
</protein>
<dbReference type="GO" id="GO:0050660">
    <property type="term" value="F:flavin adenine dinucleotide binding"/>
    <property type="evidence" value="ECO:0007669"/>
    <property type="project" value="InterPro"/>
</dbReference>
<dbReference type="STRING" id="1849047.A0A3D8QPN9"/>
<evidence type="ECO:0000259" key="6">
    <source>
        <dbReference type="PROSITE" id="PS00624"/>
    </source>
</evidence>
<comment type="cofactor">
    <cofactor evidence="4">
        <name>FAD</name>
        <dbReference type="ChEBI" id="CHEBI:57692"/>
    </cofactor>
</comment>
<dbReference type="GO" id="GO:0044550">
    <property type="term" value="P:secondary metabolite biosynthetic process"/>
    <property type="evidence" value="ECO:0007669"/>
    <property type="project" value="TreeGrafter"/>
</dbReference>
<dbReference type="InterPro" id="IPR036188">
    <property type="entry name" value="FAD/NAD-bd_sf"/>
</dbReference>
<feature type="binding site" evidence="4">
    <location>
        <position position="138"/>
    </location>
    <ligand>
        <name>FAD</name>
        <dbReference type="ChEBI" id="CHEBI:57692"/>
    </ligand>
</feature>
<dbReference type="PROSITE" id="PS00624">
    <property type="entry name" value="GMC_OXRED_2"/>
    <property type="match status" value="1"/>
</dbReference>
<feature type="active site" description="Proton acceptor" evidence="3">
    <location>
        <position position="591"/>
    </location>
</feature>
<dbReference type="GO" id="GO:0016614">
    <property type="term" value="F:oxidoreductase activity, acting on CH-OH group of donors"/>
    <property type="evidence" value="ECO:0007669"/>
    <property type="project" value="InterPro"/>
</dbReference>
<dbReference type="Gene3D" id="3.50.50.60">
    <property type="entry name" value="FAD/NAD(P)-binding domain"/>
    <property type="match status" value="1"/>
</dbReference>
<dbReference type="SUPFAM" id="SSF54373">
    <property type="entry name" value="FAD-linked reductases, C-terminal domain"/>
    <property type="match status" value="1"/>
</dbReference>
<dbReference type="Proteomes" id="UP000256645">
    <property type="component" value="Unassembled WGS sequence"/>
</dbReference>
<name>A0A3D8QPN9_9HELO</name>
<dbReference type="PANTHER" id="PTHR11552:SF138">
    <property type="entry name" value="DEHYDROGENASE PKFF-RELATED"/>
    <property type="match status" value="1"/>
</dbReference>
<evidence type="ECO:0000313" key="7">
    <source>
        <dbReference type="EMBL" id="RDW63691.1"/>
    </source>
</evidence>
<feature type="binding site" evidence="4">
    <location>
        <begin position="592"/>
        <end position="593"/>
    </location>
    <ligand>
        <name>FAD</name>
        <dbReference type="ChEBI" id="CHEBI:57692"/>
    </ligand>
</feature>
<dbReference type="SUPFAM" id="SSF51905">
    <property type="entry name" value="FAD/NAD(P)-binding domain"/>
    <property type="match status" value="1"/>
</dbReference>
<keyword evidence="5" id="KW-0732">Signal</keyword>
<keyword evidence="4" id="KW-0285">Flavoprotein</keyword>
<dbReference type="InterPro" id="IPR012132">
    <property type="entry name" value="GMC_OxRdtase"/>
</dbReference>
<evidence type="ECO:0000256" key="1">
    <source>
        <dbReference type="ARBA" id="ARBA00010790"/>
    </source>
</evidence>
<dbReference type="AlphaFoldDB" id="A0A3D8QPN9"/>
<feature type="domain" description="Glucose-methanol-choline oxidoreductase N-terminal" evidence="6">
    <location>
        <begin position="325"/>
        <end position="339"/>
    </location>
</feature>
<dbReference type="Pfam" id="PF00732">
    <property type="entry name" value="GMC_oxred_N"/>
    <property type="match status" value="1"/>
</dbReference>
<evidence type="ECO:0000313" key="8">
    <source>
        <dbReference type="Proteomes" id="UP000256645"/>
    </source>
</evidence>
<accession>A0A3D8QPN9</accession>
<keyword evidence="2" id="KW-0325">Glycoprotein</keyword>
<dbReference type="InterPro" id="IPR000172">
    <property type="entry name" value="GMC_OxRdtase_N"/>
</dbReference>
<reference evidence="7 8" key="1">
    <citation type="journal article" date="2018" name="IMA Fungus">
        <title>IMA Genome-F 9: Draft genome sequence of Annulohypoxylon stygium, Aspergillus mulundensis, Berkeleyomyces basicola (syn. Thielaviopsis basicola), Ceratocystis smalleyi, two Cercospora beticola strains, Coleophoma cylindrospora, Fusarium fracticaudum, Phialophora cf. hyalina, and Morchella septimelata.</title>
        <authorList>
            <person name="Wingfield B.D."/>
            <person name="Bills G.F."/>
            <person name="Dong Y."/>
            <person name="Huang W."/>
            <person name="Nel W.J."/>
            <person name="Swalarsk-Parry B.S."/>
            <person name="Vaghefi N."/>
            <person name="Wilken P.M."/>
            <person name="An Z."/>
            <person name="de Beer Z.W."/>
            <person name="De Vos L."/>
            <person name="Chen L."/>
            <person name="Duong T.A."/>
            <person name="Gao Y."/>
            <person name="Hammerbacher A."/>
            <person name="Kikkert J.R."/>
            <person name="Li Y."/>
            <person name="Li H."/>
            <person name="Li K."/>
            <person name="Li Q."/>
            <person name="Liu X."/>
            <person name="Ma X."/>
            <person name="Naidoo K."/>
            <person name="Pethybridge S.J."/>
            <person name="Sun J."/>
            <person name="Steenkamp E.T."/>
            <person name="van der Nest M.A."/>
            <person name="van Wyk S."/>
            <person name="Wingfield M.J."/>
            <person name="Xiong C."/>
            <person name="Yue Q."/>
            <person name="Zhang X."/>
        </authorList>
    </citation>
    <scope>NUCLEOTIDE SEQUENCE [LARGE SCALE GENOMIC DNA]</scope>
    <source>
        <strain evidence="7 8">BP6252</strain>
    </source>
</reference>
<evidence type="ECO:0000256" key="2">
    <source>
        <dbReference type="ARBA" id="ARBA00023180"/>
    </source>
</evidence>
<gene>
    <name evidence="7" type="ORF">BP6252_11236</name>
</gene>
<evidence type="ECO:0000256" key="4">
    <source>
        <dbReference type="PIRSR" id="PIRSR000137-2"/>
    </source>
</evidence>
<proteinExistence type="inferred from homology"/>
<dbReference type="InterPro" id="IPR007867">
    <property type="entry name" value="GMC_OxRtase_C"/>
</dbReference>
<sequence>MMFGVFTVASIVLAFHAQAHSLRGRQAFLFSNHFGIASENATYDYVVIGGGTAGLALATRLAENESINVAVIEAGDFYEKDHGNRSIVPGYGFGADASTAPALLHSAPLVDWALLTVPQTAMGNQTYHYPRGRCLGGTSARNAMLYQRGSAGSYDQWATQVGDNSYSFPSLLSFFKKSTHYTSPDIYLRAANASVPDPHLKAFSATGGPLEVSIPRYAMPFSSWALPALKEAGLPELEDMNSGNLLGGQYSAFTVTPEDATRSSSESSFLQEAFASTRTNLKIYPQTMAKQILFDKNKVATGVRVNSYGAEYILSANKEVILSGGAFASPQILMVSGVGPKQVLEKYDIPVLADRPGDHMLIAVVHEIRVPTQSKLSDPVYKHQAEQEYIRNATGMLSNLGADMLGFEKLPAPNRANLSHSAQEALSMFSPDWPEIEYVISSLGYAGAMPGKDYGTIYAGMVAPLSRGSVTIVSNDSSVHPLINPGWFSNSTDLEVAIQAFKRTRAIWKTKALAGVVVGDELTPGSAVQTDAEIAAYILQSATTIYHPACTCKMGKTSDPMTVVDSRARVIGVQNLRVVDASAFPLLPPGHPQSTVYALAEKIAADILEGL</sequence>
<feature type="active site" description="Proton donor" evidence="3">
    <location>
        <position position="547"/>
    </location>
</feature>
<comment type="similarity">
    <text evidence="1">Belongs to the GMC oxidoreductase family.</text>
</comment>